<dbReference type="InterPro" id="IPR025828">
    <property type="entry name" value="Put_sensor_dom"/>
</dbReference>
<protein>
    <recommendedName>
        <fullName evidence="3">Putative sensor domain-containing protein</fullName>
    </recommendedName>
</protein>
<accession>A0A202E939</accession>
<dbReference type="Proteomes" id="UP000196084">
    <property type="component" value="Unassembled WGS sequence"/>
</dbReference>
<keyword evidence="2" id="KW-1133">Transmembrane helix</keyword>
<name>A0A202E939_9EURY</name>
<dbReference type="EMBL" id="MWPH01000002">
    <property type="protein sequence ID" value="OVE84490.1"/>
    <property type="molecule type" value="Genomic_DNA"/>
</dbReference>
<keyword evidence="2" id="KW-0472">Membrane</keyword>
<sequence>MGSSEHATRDSRWRGSSLLGVVTAKQTYANLVYLFLAIPLAFAYSAVFMFGLVFGTFLILLVVGIPIVLGTILSSRLLAAFERALANALLTVDLEAPEDVQRGDGDGFVSSLRRYLVAGSTWRGLGFLFLKTGLGFVSFIGLFLFATALSLVQSPVHYPTETEFLTVNDQPITWVIDTAPELALAVVLGVVLLLVCFHLANALAAIAGRVAVALLDGPTEPARADSSDKPAPAVPPAPDESATDSSGPPASTDNDDTERGVGGESERSRDDTGSDSSR</sequence>
<dbReference type="RefSeq" id="WP_087714556.1">
    <property type="nucleotide sequence ID" value="NZ_MWPH01000002.1"/>
</dbReference>
<reference evidence="4 5" key="1">
    <citation type="submission" date="2017-02" db="EMBL/GenBank/DDBJ databases">
        <title>Natronthermophilus aegyptiacus gen. nov.,sp. nov., an aerobic, extremely halophilic alkalithermophilic archaeon isolated from the athalassohaline Wadi An Natrun, Egypt.</title>
        <authorList>
            <person name="Zhao B."/>
        </authorList>
    </citation>
    <scope>NUCLEOTIDE SEQUENCE [LARGE SCALE GENOMIC DNA]</scope>
    <source>
        <strain evidence="4 5">CGMCC 1.3597</strain>
    </source>
</reference>
<dbReference type="AlphaFoldDB" id="A0A202E939"/>
<evidence type="ECO:0000256" key="2">
    <source>
        <dbReference type="SAM" id="Phobius"/>
    </source>
</evidence>
<evidence type="ECO:0000256" key="1">
    <source>
        <dbReference type="SAM" id="MobiDB-lite"/>
    </source>
</evidence>
<evidence type="ECO:0000313" key="4">
    <source>
        <dbReference type="EMBL" id="OVE84490.1"/>
    </source>
</evidence>
<feature type="compositionally biased region" description="Polar residues" evidence="1">
    <location>
        <begin position="243"/>
        <end position="252"/>
    </location>
</feature>
<dbReference type="OrthoDB" id="253413at2157"/>
<comment type="caution">
    <text evidence="4">The sequence shown here is derived from an EMBL/GenBank/DDBJ whole genome shotgun (WGS) entry which is preliminary data.</text>
</comment>
<feature type="transmembrane region" description="Helical" evidence="2">
    <location>
        <begin position="31"/>
        <end position="51"/>
    </location>
</feature>
<feature type="domain" description="Putative sensor" evidence="3">
    <location>
        <begin position="33"/>
        <end position="215"/>
    </location>
</feature>
<evidence type="ECO:0000313" key="5">
    <source>
        <dbReference type="Proteomes" id="UP000196084"/>
    </source>
</evidence>
<keyword evidence="2" id="KW-0812">Transmembrane</keyword>
<feature type="compositionally biased region" description="Basic and acidic residues" evidence="1">
    <location>
        <begin position="257"/>
        <end position="278"/>
    </location>
</feature>
<organism evidence="4 5">
    <name type="scientific">Natronolimnobius baerhuensis</name>
    <dbReference type="NCBI Taxonomy" id="253108"/>
    <lineage>
        <taxon>Archaea</taxon>
        <taxon>Methanobacteriati</taxon>
        <taxon>Methanobacteriota</taxon>
        <taxon>Stenosarchaea group</taxon>
        <taxon>Halobacteria</taxon>
        <taxon>Halobacteriales</taxon>
        <taxon>Natrialbaceae</taxon>
        <taxon>Natronolimnobius</taxon>
    </lineage>
</organism>
<feature type="region of interest" description="Disordered" evidence="1">
    <location>
        <begin position="219"/>
        <end position="278"/>
    </location>
</feature>
<evidence type="ECO:0000259" key="3">
    <source>
        <dbReference type="Pfam" id="PF13796"/>
    </source>
</evidence>
<gene>
    <name evidence="4" type="ORF">B2G88_08775</name>
</gene>
<proteinExistence type="predicted"/>
<dbReference type="Pfam" id="PF13796">
    <property type="entry name" value="Sensor"/>
    <property type="match status" value="1"/>
</dbReference>
<feature type="transmembrane region" description="Helical" evidence="2">
    <location>
        <begin position="128"/>
        <end position="152"/>
    </location>
</feature>
<feature type="transmembrane region" description="Helical" evidence="2">
    <location>
        <begin position="182"/>
        <end position="200"/>
    </location>
</feature>
<keyword evidence="5" id="KW-1185">Reference proteome</keyword>
<feature type="transmembrane region" description="Helical" evidence="2">
    <location>
        <begin position="57"/>
        <end position="79"/>
    </location>
</feature>